<evidence type="ECO:0000256" key="6">
    <source>
        <dbReference type="ARBA" id="ARBA00022777"/>
    </source>
</evidence>
<comment type="similarity">
    <text evidence="2 9">Belongs to the gluconokinase GntK/GntV family.</text>
</comment>
<organism evidence="11 12">
    <name type="scientific">Mycoemilia scoparia</name>
    <dbReference type="NCBI Taxonomy" id="417184"/>
    <lineage>
        <taxon>Eukaryota</taxon>
        <taxon>Fungi</taxon>
        <taxon>Fungi incertae sedis</taxon>
        <taxon>Zoopagomycota</taxon>
        <taxon>Kickxellomycotina</taxon>
        <taxon>Kickxellomycetes</taxon>
        <taxon>Kickxellales</taxon>
        <taxon>Kickxellaceae</taxon>
        <taxon>Mycoemilia</taxon>
    </lineage>
</organism>
<dbReference type="EMBL" id="JANBPU010000766">
    <property type="protein sequence ID" value="KAJ1909362.1"/>
    <property type="molecule type" value="Genomic_DNA"/>
</dbReference>
<evidence type="ECO:0000256" key="9">
    <source>
        <dbReference type="RuleBase" id="RU363066"/>
    </source>
</evidence>
<dbReference type="SUPFAM" id="SSF52540">
    <property type="entry name" value="P-loop containing nucleoside triphosphate hydrolases"/>
    <property type="match status" value="1"/>
</dbReference>
<keyword evidence="12" id="KW-1185">Reference proteome</keyword>
<evidence type="ECO:0000313" key="12">
    <source>
        <dbReference type="Proteomes" id="UP001150538"/>
    </source>
</evidence>
<evidence type="ECO:0000256" key="3">
    <source>
        <dbReference type="ARBA" id="ARBA00012054"/>
    </source>
</evidence>
<evidence type="ECO:0000259" key="10">
    <source>
        <dbReference type="Pfam" id="PF01583"/>
    </source>
</evidence>
<dbReference type="EC" id="2.7.1.12" evidence="3 9"/>
<dbReference type="OrthoDB" id="275177at2759"/>
<evidence type="ECO:0000256" key="5">
    <source>
        <dbReference type="ARBA" id="ARBA00022741"/>
    </source>
</evidence>
<sequence>MSSPVISLLVVMGVSGCGKSSVGLALRDRLMQDNHQVCIYLDADHYHGQENIDKMQRGISLTDADRFPWLVRCQQAVSKEAEASVNKLTIILACSALKKKYRKVLIDNDKYSTIFIYLKCSKDEIKQRQAYRIGHFFNPDLIDSQFSTLEEPDPKNEPKVIVVDGDQRPVSAVVSIIQDALSYYE</sequence>
<keyword evidence="4 9" id="KW-0808">Transferase</keyword>
<keyword evidence="5 9" id="KW-0547">Nucleotide-binding</keyword>
<dbReference type="GO" id="GO:0046316">
    <property type="term" value="F:gluconokinase activity"/>
    <property type="evidence" value="ECO:0007669"/>
    <property type="project" value="UniProtKB-EC"/>
</dbReference>
<proteinExistence type="inferred from homology"/>
<evidence type="ECO:0000313" key="11">
    <source>
        <dbReference type="EMBL" id="KAJ1909362.1"/>
    </source>
</evidence>
<dbReference type="Pfam" id="PF01583">
    <property type="entry name" value="APS_kinase"/>
    <property type="match status" value="1"/>
</dbReference>
<dbReference type="GO" id="GO:0005975">
    <property type="term" value="P:carbohydrate metabolic process"/>
    <property type="evidence" value="ECO:0007669"/>
    <property type="project" value="InterPro"/>
</dbReference>
<dbReference type="GO" id="GO:0005524">
    <property type="term" value="F:ATP binding"/>
    <property type="evidence" value="ECO:0007669"/>
    <property type="project" value="UniProtKB-KW"/>
</dbReference>
<dbReference type="InterPro" id="IPR059117">
    <property type="entry name" value="APS_kinase_dom"/>
</dbReference>
<gene>
    <name evidence="11" type="ORF">H4219_006413</name>
</gene>
<comment type="catalytic activity">
    <reaction evidence="8 9">
        <text>D-gluconate + ATP = 6-phospho-D-gluconate + ADP + H(+)</text>
        <dbReference type="Rhea" id="RHEA:19433"/>
        <dbReference type="ChEBI" id="CHEBI:15378"/>
        <dbReference type="ChEBI" id="CHEBI:18391"/>
        <dbReference type="ChEBI" id="CHEBI:30616"/>
        <dbReference type="ChEBI" id="CHEBI:58759"/>
        <dbReference type="ChEBI" id="CHEBI:456216"/>
        <dbReference type="EC" id="2.7.1.12"/>
    </reaction>
</comment>
<keyword evidence="6 9" id="KW-0418">Kinase</keyword>
<name>A0A9W7ZPG1_9FUNG</name>
<dbReference type="InterPro" id="IPR027417">
    <property type="entry name" value="P-loop_NTPase"/>
</dbReference>
<evidence type="ECO:0000256" key="2">
    <source>
        <dbReference type="ARBA" id="ARBA00008420"/>
    </source>
</evidence>
<dbReference type="GO" id="GO:0005737">
    <property type="term" value="C:cytoplasm"/>
    <property type="evidence" value="ECO:0007669"/>
    <property type="project" value="TreeGrafter"/>
</dbReference>
<comment type="pathway">
    <text evidence="1 9">Carbohydrate acid metabolism; D-gluconate degradation.</text>
</comment>
<dbReference type="NCBIfam" id="TIGR01313">
    <property type="entry name" value="therm_gnt_kin"/>
    <property type="match status" value="1"/>
</dbReference>
<evidence type="ECO:0000256" key="4">
    <source>
        <dbReference type="ARBA" id="ARBA00022679"/>
    </source>
</evidence>
<evidence type="ECO:0000256" key="8">
    <source>
        <dbReference type="ARBA" id="ARBA00048090"/>
    </source>
</evidence>
<protein>
    <recommendedName>
        <fullName evidence="3 9">Gluconokinase</fullName>
        <ecNumber evidence="3 9">2.7.1.12</ecNumber>
    </recommendedName>
</protein>
<dbReference type="AlphaFoldDB" id="A0A9W7ZPG1"/>
<comment type="caution">
    <text evidence="11">The sequence shown here is derived from an EMBL/GenBank/DDBJ whole genome shotgun (WGS) entry which is preliminary data.</text>
</comment>
<accession>A0A9W7ZPG1</accession>
<evidence type="ECO:0000256" key="7">
    <source>
        <dbReference type="ARBA" id="ARBA00022840"/>
    </source>
</evidence>
<reference evidence="11" key="1">
    <citation type="submission" date="2022-07" db="EMBL/GenBank/DDBJ databases">
        <title>Phylogenomic reconstructions and comparative analyses of Kickxellomycotina fungi.</title>
        <authorList>
            <person name="Reynolds N.K."/>
            <person name="Stajich J.E."/>
            <person name="Barry K."/>
            <person name="Grigoriev I.V."/>
            <person name="Crous P."/>
            <person name="Smith M.E."/>
        </authorList>
    </citation>
    <scope>NUCLEOTIDE SEQUENCE</scope>
    <source>
        <strain evidence="11">NBRC 100468</strain>
    </source>
</reference>
<dbReference type="InterPro" id="IPR006001">
    <property type="entry name" value="Therm_gnt_kin"/>
</dbReference>
<dbReference type="PANTHER" id="PTHR43442">
    <property type="entry name" value="GLUCONOKINASE-RELATED"/>
    <property type="match status" value="1"/>
</dbReference>
<dbReference type="Proteomes" id="UP001150538">
    <property type="component" value="Unassembled WGS sequence"/>
</dbReference>
<keyword evidence="7 9" id="KW-0067">ATP-binding</keyword>
<dbReference type="CDD" id="cd02021">
    <property type="entry name" value="GntK"/>
    <property type="match status" value="1"/>
</dbReference>
<dbReference type="PANTHER" id="PTHR43442:SF3">
    <property type="entry name" value="GLUCONOKINASE-RELATED"/>
    <property type="match status" value="1"/>
</dbReference>
<evidence type="ECO:0000256" key="1">
    <source>
        <dbReference type="ARBA" id="ARBA00004875"/>
    </source>
</evidence>
<dbReference type="Gene3D" id="3.40.50.300">
    <property type="entry name" value="P-loop containing nucleotide triphosphate hydrolases"/>
    <property type="match status" value="1"/>
</dbReference>
<feature type="domain" description="APS kinase" evidence="10">
    <location>
        <begin position="9"/>
        <end position="129"/>
    </location>
</feature>